<dbReference type="Pfam" id="PF17137">
    <property type="entry name" value="DUF5110"/>
    <property type="match status" value="1"/>
</dbReference>
<evidence type="ECO:0000256" key="3">
    <source>
        <dbReference type="ARBA" id="ARBA00023125"/>
    </source>
</evidence>
<dbReference type="InterPro" id="IPR018060">
    <property type="entry name" value="HTH_AraC"/>
</dbReference>
<proteinExistence type="inferred from homology"/>
<dbReference type="PRINTS" id="PR00032">
    <property type="entry name" value="HTHARAC"/>
</dbReference>
<dbReference type="InterPro" id="IPR017853">
    <property type="entry name" value="GH"/>
</dbReference>
<dbReference type="Pfam" id="PF21365">
    <property type="entry name" value="Glyco_hydro_31_3rd"/>
    <property type="match status" value="1"/>
</dbReference>
<dbReference type="EMBL" id="JBHMAG010000007">
    <property type="protein sequence ID" value="MFB9751532.1"/>
    <property type="molecule type" value="Genomic_DNA"/>
</dbReference>
<dbReference type="Gene3D" id="1.10.10.60">
    <property type="entry name" value="Homeodomain-like"/>
    <property type="match status" value="2"/>
</dbReference>
<dbReference type="InterPro" id="IPR011013">
    <property type="entry name" value="Gal_mutarotase_sf_dom"/>
</dbReference>
<keyword evidence="2" id="KW-0805">Transcription regulation</keyword>
<sequence length="1005" mass="113580">MDEYAHSTVIPIASGGFMRVEAVSPYTFRIRMRETNDFPESALERYGIIRSRHLCDVITDNDGSRITLSTAKAMLRVEAASGMLSLYKESGELLTNHAAPSRYGAGTGFAVHFSMTDGEKWYGLGDESRERLQHRGHRVSMWVENVKRYAPVPLLMSSKGWGLLVNTTWKHEIDIGCTQPDRLTFEGLGGELDYFVFVGDSLEQLLDRYTDVTGKPVLLPIWAYGLTYVCHEQVNARQMVDDALNFRREGIPCDMIGLEPGWMKEFNDFSANKSWHPERFGIPSYAKKSDTFIGALDKLGFKLSLWLGCDYDLSVYEERQLAGARTKAAEPSDHEADKESWYAHLRKFVEQGVSAFKLSGAYQAIPQPGRRWGNGMDDEEMHNLYPLMLAKQMHLGFKEQTGLRSMIYTVSGFTGMQQFAATWSGNSEQEPGLVSLLNHGMSGHVHTTTDMDVSTPEGIHFGFLQPWSQLNSWAYWRHPCLLEHDLLQTFKTYAKLRYRLLPYIYSAAHCAARTGMPIVRAMPLAYPADSRSDGLLHQYMLGDYLLTAALTNRIYLPEGVWFDYWTGKRHTGPLEMEYAVTAPAGGPLFVRGGAIIPVWPEVTHIGAKQPEKLGLHVYPHGESEYTLIEDDGTTYRYLDREVAETAISCRATEKWTRIAIGRRTGQYEGMPVKRKYELLLHVQAKPLQVAVDGRVIEEMGQPQESGMTDAGWHFDRTSWLVRLIVEEKTDRPDGLTIEVLYDATRRKKPEEPAGNVGEAAERPDGEVLEPPGRAWSASPLPDRGHDEPKPASPGANTLWEAELEIGLETGDPAKAFTALEQWWVEEMERHSDTEEARVNLLILYGLFVRICNRQGWTIQTVLGGDYDAFRNMQALSGSEHAYSLMRGAVQRFVDYRRYSKKANVHPLIKQVSGIVEKEIDGELALQTMAERLHVNSSHLSRLFKQEIGKTFTDYVLSRKMERAKAVLVAGSTVSEAALRLGYKDTSHFIRVFRKYWGVTPGELKH</sequence>
<comment type="caution">
    <text evidence="8">The sequence shown here is derived from an EMBL/GenBank/DDBJ whole genome shotgun (WGS) entry which is preliminary data.</text>
</comment>
<dbReference type="RefSeq" id="WP_344912139.1">
    <property type="nucleotide sequence ID" value="NZ_BAAAYO010000010.1"/>
</dbReference>
<keyword evidence="5" id="KW-0378">Hydrolase</keyword>
<dbReference type="Gene3D" id="2.60.40.1760">
    <property type="entry name" value="glycosyl hydrolase (family 31)"/>
    <property type="match status" value="1"/>
</dbReference>
<dbReference type="SUPFAM" id="SSF74650">
    <property type="entry name" value="Galactose mutarotase-like"/>
    <property type="match status" value="1"/>
</dbReference>
<reference evidence="8 9" key="1">
    <citation type="submission" date="2024-09" db="EMBL/GenBank/DDBJ databases">
        <authorList>
            <person name="Sun Q."/>
            <person name="Mori K."/>
        </authorList>
    </citation>
    <scope>NUCLEOTIDE SEQUENCE [LARGE SCALE GENOMIC DNA]</scope>
    <source>
        <strain evidence="8 9">JCM 12520</strain>
    </source>
</reference>
<dbReference type="InterPro" id="IPR013780">
    <property type="entry name" value="Glyco_hydro_b"/>
</dbReference>
<evidence type="ECO:0000256" key="1">
    <source>
        <dbReference type="ARBA" id="ARBA00007806"/>
    </source>
</evidence>
<dbReference type="InterPro" id="IPR009057">
    <property type="entry name" value="Homeodomain-like_sf"/>
</dbReference>
<dbReference type="InterPro" id="IPR020449">
    <property type="entry name" value="Tscrpt_reg_AraC-type_HTH"/>
</dbReference>
<evidence type="ECO:0000313" key="9">
    <source>
        <dbReference type="Proteomes" id="UP001589619"/>
    </source>
</evidence>
<dbReference type="SUPFAM" id="SSF46689">
    <property type="entry name" value="Homeodomain-like"/>
    <property type="match status" value="2"/>
</dbReference>
<dbReference type="InterPro" id="IPR000322">
    <property type="entry name" value="Glyco_hydro_31_TIM"/>
</dbReference>
<name>A0ABV5VTB8_9BACL</name>
<dbReference type="PROSITE" id="PS00041">
    <property type="entry name" value="HTH_ARAC_FAMILY_1"/>
    <property type="match status" value="1"/>
</dbReference>
<dbReference type="Gene3D" id="2.60.40.1180">
    <property type="entry name" value="Golgi alpha-mannosidase II"/>
    <property type="match status" value="2"/>
</dbReference>
<dbReference type="Pfam" id="PF12833">
    <property type="entry name" value="HTH_18"/>
    <property type="match status" value="1"/>
</dbReference>
<dbReference type="Pfam" id="PF13802">
    <property type="entry name" value="Gal_mutarotas_2"/>
    <property type="match status" value="1"/>
</dbReference>
<dbReference type="SMART" id="SM00342">
    <property type="entry name" value="HTH_ARAC"/>
    <property type="match status" value="1"/>
</dbReference>
<dbReference type="Proteomes" id="UP001589619">
    <property type="component" value="Unassembled WGS sequence"/>
</dbReference>
<keyword evidence="5" id="KW-0326">Glycosidase</keyword>
<evidence type="ECO:0000256" key="5">
    <source>
        <dbReference type="RuleBase" id="RU361185"/>
    </source>
</evidence>
<dbReference type="InterPro" id="IPR018062">
    <property type="entry name" value="HTH_AraC-typ_CS"/>
</dbReference>
<dbReference type="InterPro" id="IPR025887">
    <property type="entry name" value="Glyco_hydro_31_N_dom"/>
</dbReference>
<dbReference type="InterPro" id="IPR033403">
    <property type="entry name" value="DUF5110"/>
</dbReference>
<dbReference type="Gene3D" id="3.20.20.80">
    <property type="entry name" value="Glycosidases"/>
    <property type="match status" value="1"/>
</dbReference>
<evidence type="ECO:0000256" key="2">
    <source>
        <dbReference type="ARBA" id="ARBA00023015"/>
    </source>
</evidence>
<evidence type="ECO:0000259" key="7">
    <source>
        <dbReference type="PROSITE" id="PS01124"/>
    </source>
</evidence>
<keyword evidence="9" id="KW-1185">Reference proteome</keyword>
<keyword evidence="3" id="KW-0238">DNA-binding</keyword>
<feature type="domain" description="HTH araC/xylS-type" evidence="7">
    <location>
        <begin position="909"/>
        <end position="1005"/>
    </location>
</feature>
<dbReference type="PANTHER" id="PTHR43863:SF2">
    <property type="entry name" value="MALTASE-GLUCOAMYLASE"/>
    <property type="match status" value="1"/>
</dbReference>
<dbReference type="PANTHER" id="PTHR43863">
    <property type="entry name" value="HYDROLASE, PUTATIVE (AFU_ORTHOLOGUE AFUA_1G03140)-RELATED"/>
    <property type="match status" value="1"/>
</dbReference>
<accession>A0ABV5VTB8</accession>
<dbReference type="InterPro" id="IPR048395">
    <property type="entry name" value="Glyco_hydro_31_C"/>
</dbReference>
<evidence type="ECO:0000313" key="8">
    <source>
        <dbReference type="EMBL" id="MFB9751532.1"/>
    </source>
</evidence>
<comment type="similarity">
    <text evidence="1 5">Belongs to the glycosyl hydrolase 31 family.</text>
</comment>
<protein>
    <submittedName>
        <fullName evidence="8">TIM-barrel domain-containing protein</fullName>
    </submittedName>
</protein>
<organism evidence="8 9">
    <name type="scientific">Paenibacillus hodogayensis</name>
    <dbReference type="NCBI Taxonomy" id="279208"/>
    <lineage>
        <taxon>Bacteria</taxon>
        <taxon>Bacillati</taxon>
        <taxon>Bacillota</taxon>
        <taxon>Bacilli</taxon>
        <taxon>Bacillales</taxon>
        <taxon>Paenibacillaceae</taxon>
        <taxon>Paenibacillus</taxon>
    </lineage>
</organism>
<dbReference type="PROSITE" id="PS01124">
    <property type="entry name" value="HTH_ARAC_FAMILY_2"/>
    <property type="match status" value="1"/>
</dbReference>
<keyword evidence="4" id="KW-0804">Transcription</keyword>
<dbReference type="CDD" id="cd14752">
    <property type="entry name" value="GH31_N"/>
    <property type="match status" value="1"/>
</dbReference>
<dbReference type="InterPro" id="IPR051816">
    <property type="entry name" value="Glycosyl_Hydrolase_31"/>
</dbReference>
<evidence type="ECO:0000256" key="6">
    <source>
        <dbReference type="SAM" id="MobiDB-lite"/>
    </source>
</evidence>
<feature type="region of interest" description="Disordered" evidence="6">
    <location>
        <begin position="748"/>
        <end position="795"/>
    </location>
</feature>
<evidence type="ECO:0000256" key="4">
    <source>
        <dbReference type="ARBA" id="ARBA00023163"/>
    </source>
</evidence>
<gene>
    <name evidence="8" type="ORF">ACFFNY_08115</name>
</gene>
<dbReference type="SUPFAM" id="SSF51445">
    <property type="entry name" value="(Trans)glycosidases"/>
    <property type="match status" value="1"/>
</dbReference>
<dbReference type="Pfam" id="PF01055">
    <property type="entry name" value="Glyco_hydro_31_2nd"/>
    <property type="match status" value="1"/>
</dbReference>
<dbReference type="SUPFAM" id="SSF51011">
    <property type="entry name" value="Glycosyl hydrolase domain"/>
    <property type="match status" value="1"/>
</dbReference>